<gene>
    <name evidence="3" type="ORF">QYE76_025239</name>
</gene>
<sequence>MAETTPSSSPATVPQPNPSVPPTNPLDPNLQTPIRAPPTPHISDAFNLRSLTDALSVVTTAGLPNPTALPYHFFPTPISHPILSIHISDYIKFQVSTDGANYSKWRQIITSLLTMYKALDHITAGAAPAAPDDNWQAVDIHVSLWFLSTLSDDLHRLVQGTDGRALSTWTRLEGFFLDRSTARYLYLSKAFHNCPRGDLTVSSYASKLQGLADDLATVGRPVDDRDLTATFLDGLGGKFKLQATILKNGTLPSFADACSRIKMAEIDINTEQQQADSQVLVAHGGERPQPPAAHGADRNQQGNHGGAPRTPGVSPNYRGKNPIPGFVGRGGGGQPTWHDYGCGRGNSPGGGRGHSDTPFGRGGGHTPWYGYFAPVGVPFPPRASWIPPNAHGVLGPRPGAPTQVYPAIYSTTPSAPPQQYPVALPSTPAAPTVPQQHPPATANQPTSWDYNAMLQNAPSYGSAFQQYGGEWIMDSGATSHVTGNQVILDDYSHYSWVFPLRAKSETCDTLLRFFSFVTTQYNTTIRCMQSDNGGEFLTTALRNHFSTHGVSLRLSCPYTSPQNGRAERLIRTHNDIVRTLLFQASLPSHFWVEALYTANHLLNLRPSRAIHNNTPHFILYGTHPTYDHLRTFGCLCFPNLASTAAHKLEPRSTRCVFLGYPREQKGYRCYDLTSRRVIISRHVVFDESQFPYASTTPVPSQPPTTAVPHPPDPIPLGSRTISVYPTPPTSLPPTTTPPAPPAHPAPPLLPIPRAAPDRAETHARSPLSAPHDPTTPAPTHTDPVSPSPSNPTESTSCPTPTSLSPTPANPSLPPQLTLPPKSIPVIPPSNAHKMTTRSKHGFFQPKQHFNLTVSADISPLPSSYRAALKDPRWHDAMLDEFNALIRNDTWSLVPCPAGVNVVSGKWIYRHKYNSDGSLARYKARWVLRGFTQQAGIDFGETFSPVVKPATIRVVLSIATSHNWPIHQLDVKNAFLHGELAETVYCAQPSGFVDPTHPSHVCLLKKSLYGLKQAPRTWFLRFTTFLHSLGFVSSKSDSSLLILHTPQTTAYLLLYVDDIILTASSTTTLHHVIQSLNREFAMSDLGDIHHFLGINVHRTATGLFLSQQQYALELLERAHMLNCNPIATPLDTKAKLSCTDGTRVSNPTEYRSLAGALQYLTLTRPDLSHAVQQICLFMHDPRDNHLQQVKRILRYVQGTSHLGLQLRPSSTTDLTAYSDADWAGCPDTRKSTSGFCVFLGDNPVSWSSKRQSTVSRSSAEAEYRAVANCVAESVWLRQLLSELHQPVKKATVVYCDNISAVYMSANPVQHQRTKHIEIDLHFVRDRVALGEARVLHVPTSSQYADIFTKGLPSAVFQEFRSSLNVLPDPISGHFGEKKQASVRAIFLRCRAGGGRASPAAEAAATGPVAAPPAPPALAARARREEAGGSNGGVGERRGGR</sequence>
<keyword evidence="4" id="KW-1185">Reference proteome</keyword>
<dbReference type="SUPFAM" id="SSF53098">
    <property type="entry name" value="Ribonuclease H-like"/>
    <property type="match status" value="1"/>
</dbReference>
<feature type="compositionally biased region" description="Pro residues" evidence="1">
    <location>
        <begin position="725"/>
        <end position="750"/>
    </location>
</feature>
<dbReference type="GO" id="GO:0015074">
    <property type="term" value="P:DNA integration"/>
    <property type="evidence" value="ECO:0007669"/>
    <property type="project" value="InterPro"/>
</dbReference>
<dbReference type="EMBL" id="JAUUTY010000006">
    <property type="protein sequence ID" value="KAK1619722.1"/>
    <property type="molecule type" value="Genomic_DNA"/>
</dbReference>
<dbReference type="Pfam" id="PF25597">
    <property type="entry name" value="SH3_retrovirus"/>
    <property type="match status" value="1"/>
</dbReference>
<dbReference type="SUPFAM" id="SSF56672">
    <property type="entry name" value="DNA/RNA polymerases"/>
    <property type="match status" value="1"/>
</dbReference>
<feature type="compositionally biased region" description="Low complexity" evidence="1">
    <location>
        <begin position="790"/>
        <end position="806"/>
    </location>
</feature>
<feature type="compositionally biased region" description="Low complexity" evidence="1">
    <location>
        <begin position="693"/>
        <end position="707"/>
    </location>
</feature>
<comment type="caution">
    <text evidence="3">The sequence shown here is derived from an EMBL/GenBank/DDBJ whole genome shotgun (WGS) entry which is preliminary data.</text>
</comment>
<evidence type="ECO:0000259" key="2">
    <source>
        <dbReference type="PROSITE" id="PS50994"/>
    </source>
</evidence>
<evidence type="ECO:0000256" key="1">
    <source>
        <dbReference type="SAM" id="MobiDB-lite"/>
    </source>
</evidence>
<dbReference type="InterPro" id="IPR012337">
    <property type="entry name" value="RNaseH-like_sf"/>
</dbReference>
<evidence type="ECO:0000313" key="4">
    <source>
        <dbReference type="Proteomes" id="UP001231189"/>
    </source>
</evidence>
<feature type="compositionally biased region" description="Pro residues" evidence="1">
    <location>
        <begin position="807"/>
        <end position="827"/>
    </location>
</feature>
<feature type="compositionally biased region" description="Pro residues" evidence="1">
    <location>
        <begin position="13"/>
        <end position="25"/>
    </location>
</feature>
<dbReference type="PANTHER" id="PTHR11439:SF524">
    <property type="entry name" value="RNA-DIRECTED DNA POLYMERASE, PROTEIN KINASE RLK-PELLE-DLSV FAMILY"/>
    <property type="match status" value="1"/>
</dbReference>
<dbReference type="CDD" id="cd09272">
    <property type="entry name" value="RNase_HI_RT_Ty1"/>
    <property type="match status" value="1"/>
</dbReference>
<dbReference type="InterPro" id="IPR057670">
    <property type="entry name" value="SH3_retrovirus"/>
</dbReference>
<name>A0AAD8RGJ7_LOLMU</name>
<organism evidence="3 4">
    <name type="scientific">Lolium multiflorum</name>
    <name type="common">Italian ryegrass</name>
    <name type="synonym">Lolium perenne subsp. multiflorum</name>
    <dbReference type="NCBI Taxonomy" id="4521"/>
    <lineage>
        <taxon>Eukaryota</taxon>
        <taxon>Viridiplantae</taxon>
        <taxon>Streptophyta</taxon>
        <taxon>Embryophyta</taxon>
        <taxon>Tracheophyta</taxon>
        <taxon>Spermatophyta</taxon>
        <taxon>Magnoliopsida</taxon>
        <taxon>Liliopsida</taxon>
        <taxon>Poales</taxon>
        <taxon>Poaceae</taxon>
        <taxon>BOP clade</taxon>
        <taxon>Pooideae</taxon>
        <taxon>Poodae</taxon>
        <taxon>Poeae</taxon>
        <taxon>Poeae Chloroplast Group 2 (Poeae type)</taxon>
        <taxon>Loliodinae</taxon>
        <taxon>Loliinae</taxon>
        <taxon>Lolium</taxon>
    </lineage>
</organism>
<feature type="compositionally biased region" description="Low complexity" evidence="1">
    <location>
        <begin position="1396"/>
        <end position="1407"/>
    </location>
</feature>
<feature type="region of interest" description="Disordered" evidence="1">
    <location>
        <begin position="1"/>
        <end position="41"/>
    </location>
</feature>
<feature type="domain" description="Integrase catalytic" evidence="2">
    <location>
        <begin position="454"/>
        <end position="623"/>
    </location>
</feature>
<feature type="compositionally biased region" description="Low complexity" evidence="1">
    <location>
        <begin position="769"/>
        <end position="784"/>
    </location>
</feature>
<accession>A0AAD8RGJ7</accession>
<dbReference type="InterPro" id="IPR013103">
    <property type="entry name" value="RVT_2"/>
</dbReference>
<reference evidence="3" key="1">
    <citation type="submission" date="2023-07" db="EMBL/GenBank/DDBJ databases">
        <title>A chromosome-level genome assembly of Lolium multiflorum.</title>
        <authorList>
            <person name="Chen Y."/>
            <person name="Copetti D."/>
            <person name="Kolliker R."/>
            <person name="Studer B."/>
        </authorList>
    </citation>
    <scope>NUCLEOTIDE SEQUENCE</scope>
    <source>
        <strain evidence="3">02402/16</strain>
        <tissue evidence="3">Leaf</tissue>
    </source>
</reference>
<proteinExistence type="predicted"/>
<dbReference type="InterPro" id="IPR001584">
    <property type="entry name" value="Integrase_cat-core"/>
</dbReference>
<dbReference type="Pfam" id="PF07727">
    <property type="entry name" value="RVT_2"/>
    <property type="match status" value="1"/>
</dbReference>
<feature type="region of interest" description="Disordered" evidence="1">
    <location>
        <begin position="1396"/>
        <end position="1439"/>
    </location>
</feature>
<protein>
    <recommendedName>
        <fullName evidence="2">Integrase catalytic domain-containing protein</fullName>
    </recommendedName>
</protein>
<evidence type="ECO:0000313" key="3">
    <source>
        <dbReference type="EMBL" id="KAK1619722.1"/>
    </source>
</evidence>
<dbReference type="PROSITE" id="PS50994">
    <property type="entry name" value="INTEGRASE"/>
    <property type="match status" value="1"/>
</dbReference>
<dbReference type="InterPro" id="IPR043502">
    <property type="entry name" value="DNA/RNA_pol_sf"/>
</dbReference>
<dbReference type="Gene3D" id="3.30.420.10">
    <property type="entry name" value="Ribonuclease H-like superfamily/Ribonuclease H"/>
    <property type="match status" value="1"/>
</dbReference>
<feature type="region of interest" description="Disordered" evidence="1">
    <location>
        <begin position="692"/>
        <end position="836"/>
    </location>
</feature>
<dbReference type="InterPro" id="IPR036397">
    <property type="entry name" value="RNaseH_sf"/>
</dbReference>
<dbReference type="Proteomes" id="UP001231189">
    <property type="component" value="Unassembled WGS sequence"/>
</dbReference>
<dbReference type="Pfam" id="PF14223">
    <property type="entry name" value="Retrotran_gag_2"/>
    <property type="match status" value="1"/>
</dbReference>
<dbReference type="GO" id="GO:0003676">
    <property type="term" value="F:nucleic acid binding"/>
    <property type="evidence" value="ECO:0007669"/>
    <property type="project" value="InterPro"/>
</dbReference>
<dbReference type="PANTHER" id="PTHR11439">
    <property type="entry name" value="GAG-POL-RELATED RETROTRANSPOSON"/>
    <property type="match status" value="1"/>
</dbReference>
<feature type="region of interest" description="Disordered" evidence="1">
    <location>
        <begin position="284"/>
        <end position="320"/>
    </location>
</feature>